<comment type="caution">
    <text evidence="2">The sequence shown here is derived from an EMBL/GenBank/DDBJ whole genome shotgun (WGS) entry which is preliminary data.</text>
</comment>
<dbReference type="Pfam" id="PF08808">
    <property type="entry name" value="RES"/>
    <property type="match status" value="1"/>
</dbReference>
<evidence type="ECO:0000259" key="1">
    <source>
        <dbReference type="SMART" id="SM00953"/>
    </source>
</evidence>
<dbReference type="RefSeq" id="WP_189404789.1">
    <property type="nucleotide sequence ID" value="NZ_BMXP01000003.1"/>
</dbReference>
<accession>A0A918MXD2</accession>
<dbReference type="AlphaFoldDB" id="A0A918MXD2"/>
<dbReference type="SMART" id="SM00953">
    <property type="entry name" value="RES"/>
    <property type="match status" value="1"/>
</dbReference>
<protein>
    <recommendedName>
        <fullName evidence="1">RES domain-containing protein</fullName>
    </recommendedName>
</protein>
<dbReference type="EMBL" id="BMXP01000003">
    <property type="protein sequence ID" value="GGW82194.1"/>
    <property type="molecule type" value="Genomic_DNA"/>
</dbReference>
<reference evidence="2" key="2">
    <citation type="submission" date="2020-09" db="EMBL/GenBank/DDBJ databases">
        <authorList>
            <person name="Sun Q."/>
            <person name="Kim S."/>
        </authorList>
    </citation>
    <scope>NUCLEOTIDE SEQUENCE</scope>
    <source>
        <strain evidence="2">KCTC 22164</strain>
    </source>
</reference>
<evidence type="ECO:0000313" key="3">
    <source>
        <dbReference type="Proteomes" id="UP000631300"/>
    </source>
</evidence>
<reference evidence="2" key="1">
    <citation type="journal article" date="2014" name="Int. J. Syst. Evol. Microbiol.">
        <title>Complete genome sequence of Corynebacterium casei LMG S-19264T (=DSM 44701T), isolated from a smear-ripened cheese.</title>
        <authorList>
            <consortium name="US DOE Joint Genome Institute (JGI-PGF)"/>
            <person name="Walter F."/>
            <person name="Albersmeier A."/>
            <person name="Kalinowski J."/>
            <person name="Ruckert C."/>
        </authorList>
    </citation>
    <scope>NUCLEOTIDE SEQUENCE</scope>
    <source>
        <strain evidence="2">KCTC 22164</strain>
    </source>
</reference>
<dbReference type="Proteomes" id="UP000631300">
    <property type="component" value="Unassembled WGS sequence"/>
</dbReference>
<sequence>MVRVDELTDLPEQKTTGYRLVNSKFPPIGLFDDVADAEELNAVYACQALTNPRLQNEVGNLNLLASQDIPFGITGVSYAVAPFTHVNPDGSRFSSGDAGVLYIADNTVTALAEVQYHQQQYWSKIDGLAYDRFVFRELCCEFTTLGYKTLERNAHSADLLDPDDYTHAQSFGGALRQAGVAGLRYPSVRKHGQYCYALFSPKTVTRVVQAGHYEMVLRDGRLWTNRLMTPGQE</sequence>
<keyword evidence="3" id="KW-1185">Reference proteome</keyword>
<feature type="domain" description="RES" evidence="1">
    <location>
        <begin position="82"/>
        <end position="210"/>
    </location>
</feature>
<dbReference type="InterPro" id="IPR014914">
    <property type="entry name" value="RES_dom"/>
</dbReference>
<evidence type="ECO:0000313" key="2">
    <source>
        <dbReference type="EMBL" id="GGW82194.1"/>
    </source>
</evidence>
<name>A0A918MXD2_9ALTE</name>
<organism evidence="2 3">
    <name type="scientific">Alteromonas halophila</name>
    <dbReference type="NCBI Taxonomy" id="516698"/>
    <lineage>
        <taxon>Bacteria</taxon>
        <taxon>Pseudomonadati</taxon>
        <taxon>Pseudomonadota</taxon>
        <taxon>Gammaproteobacteria</taxon>
        <taxon>Alteromonadales</taxon>
        <taxon>Alteromonadaceae</taxon>
        <taxon>Alteromonas/Salinimonas group</taxon>
        <taxon>Alteromonas</taxon>
    </lineage>
</organism>
<gene>
    <name evidence="2" type="ORF">GCM10007391_14000</name>
</gene>
<proteinExistence type="predicted"/>